<dbReference type="EMBL" id="CABFNQ020000747">
    <property type="protein sequence ID" value="CAH0033326.1"/>
    <property type="molecule type" value="Genomic_DNA"/>
</dbReference>
<feature type="non-terminal residue" evidence="2">
    <location>
        <position position="106"/>
    </location>
</feature>
<evidence type="ECO:0000313" key="3">
    <source>
        <dbReference type="Proteomes" id="UP000696573"/>
    </source>
</evidence>
<feature type="region of interest" description="Disordered" evidence="1">
    <location>
        <begin position="1"/>
        <end position="25"/>
    </location>
</feature>
<protein>
    <submittedName>
        <fullName evidence="2">Uncharacterized protein</fullName>
    </submittedName>
</protein>
<reference evidence="2" key="1">
    <citation type="submission" date="2021-10" db="EMBL/GenBank/DDBJ databases">
        <authorList>
            <person name="Piombo E."/>
        </authorList>
    </citation>
    <scope>NUCLEOTIDE SEQUENCE</scope>
</reference>
<evidence type="ECO:0000256" key="1">
    <source>
        <dbReference type="SAM" id="MobiDB-lite"/>
    </source>
</evidence>
<comment type="caution">
    <text evidence="2">The sequence shown here is derived from an EMBL/GenBank/DDBJ whole genome shotgun (WGS) entry which is preliminary data.</text>
</comment>
<accession>A0A9N9VUG7</accession>
<evidence type="ECO:0000313" key="2">
    <source>
        <dbReference type="EMBL" id="CAH0033326.1"/>
    </source>
</evidence>
<dbReference type="Proteomes" id="UP000696573">
    <property type="component" value="Unassembled WGS sequence"/>
</dbReference>
<proteinExistence type="predicted"/>
<name>A0A9N9VUG7_9HYPO</name>
<gene>
    <name evidence="2" type="ORF">CRHIZ90672A_00008669</name>
</gene>
<organism evidence="2 3">
    <name type="scientific">Clonostachys rhizophaga</name>
    <dbReference type="NCBI Taxonomy" id="160324"/>
    <lineage>
        <taxon>Eukaryota</taxon>
        <taxon>Fungi</taxon>
        <taxon>Dikarya</taxon>
        <taxon>Ascomycota</taxon>
        <taxon>Pezizomycotina</taxon>
        <taxon>Sordariomycetes</taxon>
        <taxon>Hypocreomycetidae</taxon>
        <taxon>Hypocreales</taxon>
        <taxon>Bionectriaceae</taxon>
        <taxon>Clonostachys</taxon>
    </lineage>
</organism>
<dbReference type="AlphaFoldDB" id="A0A9N9VUG7"/>
<sequence length="106" mass="11319">MPHVPRSFDSHDPSPRCSTRYEPRRRAARVVQVAKGAGGSPDINLAHDGLAIEIVPPHLHDPQGVVLVGVSGHEPPRELPDDVALAVGQVALVRGESLEAYALLPE</sequence>
<keyword evidence="3" id="KW-1185">Reference proteome</keyword>